<protein>
    <submittedName>
        <fullName evidence="1">Uncharacterized protein</fullName>
    </submittedName>
</protein>
<accession>A0A014N872</accession>
<proteinExistence type="predicted"/>
<reference evidence="1 2" key="1">
    <citation type="submission" date="2014-02" db="EMBL/GenBank/DDBJ databases">
        <title>The genome sequence of the entomopathogenic fungus Metarhizium robertsii ARSEF 2575.</title>
        <authorList>
            <person name="Giuliano Garisto Donzelli B."/>
            <person name="Roe B.A."/>
            <person name="Macmil S.L."/>
            <person name="Krasnoff S.B."/>
            <person name="Gibson D.M."/>
        </authorList>
    </citation>
    <scope>NUCLEOTIDE SEQUENCE [LARGE SCALE GENOMIC DNA]</scope>
    <source>
        <strain evidence="1 2">ARSEF 2575</strain>
    </source>
</reference>
<dbReference type="OrthoDB" id="4358740at2759"/>
<name>A0A014N872_9HYPO</name>
<comment type="caution">
    <text evidence="1">The sequence shown here is derived from an EMBL/GenBank/DDBJ whole genome shotgun (WGS) entry which is preliminary data.</text>
</comment>
<evidence type="ECO:0000313" key="1">
    <source>
        <dbReference type="EMBL" id="EXU96125.1"/>
    </source>
</evidence>
<dbReference type="EMBL" id="JELW01000054">
    <property type="protein sequence ID" value="EXU96125.1"/>
    <property type="molecule type" value="Genomic_DNA"/>
</dbReference>
<dbReference type="AlphaFoldDB" id="A0A014N872"/>
<organism evidence="1 2">
    <name type="scientific">Metarhizium robertsii</name>
    <dbReference type="NCBI Taxonomy" id="568076"/>
    <lineage>
        <taxon>Eukaryota</taxon>
        <taxon>Fungi</taxon>
        <taxon>Dikarya</taxon>
        <taxon>Ascomycota</taxon>
        <taxon>Pezizomycotina</taxon>
        <taxon>Sordariomycetes</taxon>
        <taxon>Hypocreomycetidae</taxon>
        <taxon>Hypocreales</taxon>
        <taxon>Clavicipitaceae</taxon>
        <taxon>Metarhizium</taxon>
    </lineage>
</organism>
<dbReference type="eggNOG" id="ENOG502RNUH">
    <property type="taxonomic scope" value="Eukaryota"/>
</dbReference>
<dbReference type="HOGENOM" id="CLU_114624_0_0_1"/>
<evidence type="ECO:0000313" key="2">
    <source>
        <dbReference type="Proteomes" id="UP000030151"/>
    </source>
</evidence>
<dbReference type="Proteomes" id="UP000030151">
    <property type="component" value="Unassembled WGS sequence"/>
</dbReference>
<sequence>MANSARRILVSVSSKSPYWSEAWESSMQVIETALGLLKESKLVCSDGNQDAKPKFIVKERWNVRTFIVFDIFHDTYDPDTAHLSGQNDLPVISVFLGEKISMNVASNFVENEVNRKVQEIHDATGIGSRPPFIVDHMYGNVPSYPNPRTVISRP</sequence>
<gene>
    <name evidence="1" type="ORF">X797_010745</name>
</gene>